<evidence type="ECO:0000256" key="1">
    <source>
        <dbReference type="ARBA" id="ARBA00004651"/>
    </source>
</evidence>
<keyword evidence="2 7" id="KW-0812">Transmembrane</keyword>
<dbReference type="PROSITE" id="PS00211">
    <property type="entry name" value="ABC_TRANSPORTER_1"/>
    <property type="match status" value="1"/>
</dbReference>
<dbReference type="InterPro" id="IPR027417">
    <property type="entry name" value="P-loop_NTPase"/>
</dbReference>
<feature type="transmembrane region" description="Helical" evidence="7">
    <location>
        <begin position="282"/>
        <end position="302"/>
    </location>
</feature>
<feature type="domain" description="ABC transporter" evidence="8">
    <location>
        <begin position="377"/>
        <end position="615"/>
    </location>
</feature>
<sequence>MEKNKKKTWKETIRLNRRGLSYFCRSCPQILLSQTLYGIWTALAPYVGIFFSAQVIQELAGQRDPQRLGFWVLLTLASAAGIALVSALLKKWKETQDAGAWFQMEYFLTEKILKTDYVNLDETENADLLYTIRQNKNAGGWGFYRVLNDFVESCSAVVSILAGISLTVTLFLLPVPGQASAYTWLNSPWVVLLVVAVMLGITLLAPILANQAESYWAKHADLLRLSNRLFGFFGFLGYNRELAADVRTYEQDCICEKYNRNKEDAFNSQGIFSRYARGPMGLYSAASGAVSVMFTGVAYGFVCLKAWAGAFGLGAVTQYVASITQVSGGVSKLVNYLGDMRNNAAFLELEFRFLDIPDRMYQGSLTVEKRRDRKYEVEFRDVSFKYPGSENYALSHVNMKFEVGKRLAVVGMNGSGKTTFIKLLCRLYDPTEGQILLNGIDIRKYNYSEYMNIFSVVFQDFQLFALPLGQNVAGRVDYDPVRAEDCLQKAGFGDRLEKMPKGLETYLYKDYDKDGVDISGGEAQKIAIARALYKDAPFIILDEPTAALDPVAEAEIYEKFDEIVEDKTAIYISHRLSSCKFCDQIAVFHEGSVIQQGTHTQLLSDEAGQYYALWNAQAQYYNEESND</sequence>
<dbReference type="InterPro" id="IPR039421">
    <property type="entry name" value="Type_1_exporter"/>
</dbReference>
<dbReference type="Proteomes" id="UP000886796">
    <property type="component" value="Unassembled WGS sequence"/>
</dbReference>
<dbReference type="GO" id="GO:0016887">
    <property type="term" value="F:ATP hydrolysis activity"/>
    <property type="evidence" value="ECO:0007669"/>
    <property type="project" value="InterPro"/>
</dbReference>
<dbReference type="SUPFAM" id="SSF52540">
    <property type="entry name" value="P-loop containing nucleoside triphosphate hydrolases"/>
    <property type="match status" value="1"/>
</dbReference>
<dbReference type="InterPro" id="IPR003439">
    <property type="entry name" value="ABC_transporter-like_ATP-bd"/>
</dbReference>
<dbReference type="GO" id="GO:0005886">
    <property type="term" value="C:plasma membrane"/>
    <property type="evidence" value="ECO:0007669"/>
    <property type="project" value="UniProtKB-SubCell"/>
</dbReference>
<accession>A0A9D0Z3H9</accession>
<evidence type="ECO:0000313" key="10">
    <source>
        <dbReference type="Proteomes" id="UP000886796"/>
    </source>
</evidence>
<dbReference type="GO" id="GO:0005524">
    <property type="term" value="F:ATP binding"/>
    <property type="evidence" value="ECO:0007669"/>
    <property type="project" value="UniProtKB-KW"/>
</dbReference>
<keyword evidence="4 9" id="KW-0067">ATP-binding</keyword>
<dbReference type="PANTHER" id="PTHR43394:SF1">
    <property type="entry name" value="ATP-BINDING CASSETTE SUB-FAMILY B MEMBER 10, MITOCHONDRIAL"/>
    <property type="match status" value="1"/>
</dbReference>
<evidence type="ECO:0000256" key="6">
    <source>
        <dbReference type="ARBA" id="ARBA00023136"/>
    </source>
</evidence>
<protein>
    <submittedName>
        <fullName evidence="9">ABC transporter ATP-binding protein</fullName>
    </submittedName>
</protein>
<evidence type="ECO:0000313" key="9">
    <source>
        <dbReference type="EMBL" id="HIQ67213.1"/>
    </source>
</evidence>
<reference evidence="9" key="1">
    <citation type="submission" date="2020-10" db="EMBL/GenBank/DDBJ databases">
        <authorList>
            <person name="Gilroy R."/>
        </authorList>
    </citation>
    <scope>NUCLEOTIDE SEQUENCE</scope>
    <source>
        <strain evidence="9">13361</strain>
    </source>
</reference>
<dbReference type="PROSITE" id="PS50893">
    <property type="entry name" value="ABC_TRANSPORTER_2"/>
    <property type="match status" value="1"/>
</dbReference>
<dbReference type="Gene3D" id="1.20.1560.10">
    <property type="entry name" value="ABC transporter type 1, transmembrane domain"/>
    <property type="match status" value="1"/>
</dbReference>
<name>A0A9D0Z3H9_9FIRM</name>
<comment type="caution">
    <text evidence="9">The sequence shown here is derived from an EMBL/GenBank/DDBJ whole genome shotgun (WGS) entry which is preliminary data.</text>
</comment>
<evidence type="ECO:0000256" key="5">
    <source>
        <dbReference type="ARBA" id="ARBA00022989"/>
    </source>
</evidence>
<dbReference type="Pfam" id="PF00005">
    <property type="entry name" value="ABC_tran"/>
    <property type="match status" value="1"/>
</dbReference>
<proteinExistence type="predicted"/>
<feature type="transmembrane region" description="Helical" evidence="7">
    <location>
        <begin position="68"/>
        <end position="89"/>
    </location>
</feature>
<dbReference type="PANTHER" id="PTHR43394">
    <property type="entry name" value="ATP-DEPENDENT PERMEASE MDL1, MITOCHONDRIAL"/>
    <property type="match status" value="1"/>
</dbReference>
<dbReference type="EMBL" id="DVFK01000022">
    <property type="protein sequence ID" value="HIQ67213.1"/>
    <property type="molecule type" value="Genomic_DNA"/>
</dbReference>
<evidence type="ECO:0000256" key="3">
    <source>
        <dbReference type="ARBA" id="ARBA00022741"/>
    </source>
</evidence>
<keyword evidence="3" id="KW-0547">Nucleotide-binding</keyword>
<dbReference type="InterPro" id="IPR003593">
    <property type="entry name" value="AAA+_ATPase"/>
</dbReference>
<keyword evidence="6 7" id="KW-0472">Membrane</keyword>
<organism evidence="9 10">
    <name type="scientific">Candidatus Faecousia excrementigallinarum</name>
    <dbReference type="NCBI Taxonomy" id="2840806"/>
    <lineage>
        <taxon>Bacteria</taxon>
        <taxon>Bacillati</taxon>
        <taxon>Bacillota</taxon>
        <taxon>Clostridia</taxon>
        <taxon>Eubacteriales</taxon>
        <taxon>Oscillospiraceae</taxon>
        <taxon>Faecousia</taxon>
    </lineage>
</organism>
<evidence type="ECO:0000256" key="4">
    <source>
        <dbReference type="ARBA" id="ARBA00022840"/>
    </source>
</evidence>
<dbReference type="InterPro" id="IPR017871">
    <property type="entry name" value="ABC_transporter-like_CS"/>
</dbReference>
<dbReference type="GO" id="GO:0015421">
    <property type="term" value="F:ABC-type oligopeptide transporter activity"/>
    <property type="evidence" value="ECO:0007669"/>
    <property type="project" value="TreeGrafter"/>
</dbReference>
<evidence type="ECO:0000256" key="7">
    <source>
        <dbReference type="SAM" id="Phobius"/>
    </source>
</evidence>
<dbReference type="AlphaFoldDB" id="A0A9D0Z3H9"/>
<gene>
    <name evidence="9" type="ORF">IAB74_01715</name>
</gene>
<keyword evidence="5 7" id="KW-1133">Transmembrane helix</keyword>
<dbReference type="InterPro" id="IPR036640">
    <property type="entry name" value="ABC1_TM_sf"/>
</dbReference>
<feature type="transmembrane region" description="Helical" evidence="7">
    <location>
        <begin position="187"/>
        <end position="209"/>
    </location>
</feature>
<feature type="transmembrane region" description="Helical" evidence="7">
    <location>
        <begin position="154"/>
        <end position="175"/>
    </location>
</feature>
<comment type="subcellular location">
    <subcellularLocation>
        <location evidence="1">Cell membrane</location>
        <topology evidence="1">Multi-pass membrane protein</topology>
    </subcellularLocation>
</comment>
<evidence type="ECO:0000256" key="2">
    <source>
        <dbReference type="ARBA" id="ARBA00022692"/>
    </source>
</evidence>
<evidence type="ECO:0000259" key="8">
    <source>
        <dbReference type="PROSITE" id="PS50893"/>
    </source>
</evidence>
<reference evidence="9" key="2">
    <citation type="journal article" date="2021" name="PeerJ">
        <title>Extensive microbial diversity within the chicken gut microbiome revealed by metagenomics and culture.</title>
        <authorList>
            <person name="Gilroy R."/>
            <person name="Ravi A."/>
            <person name="Getino M."/>
            <person name="Pursley I."/>
            <person name="Horton D.L."/>
            <person name="Alikhan N.F."/>
            <person name="Baker D."/>
            <person name="Gharbi K."/>
            <person name="Hall N."/>
            <person name="Watson M."/>
            <person name="Adriaenssens E.M."/>
            <person name="Foster-Nyarko E."/>
            <person name="Jarju S."/>
            <person name="Secka A."/>
            <person name="Antonio M."/>
            <person name="Oren A."/>
            <person name="Chaudhuri R.R."/>
            <person name="La Ragione R."/>
            <person name="Hildebrand F."/>
            <person name="Pallen M.J."/>
        </authorList>
    </citation>
    <scope>NUCLEOTIDE SEQUENCE</scope>
    <source>
        <strain evidence="9">13361</strain>
    </source>
</reference>
<dbReference type="SUPFAM" id="SSF90123">
    <property type="entry name" value="ABC transporter transmembrane region"/>
    <property type="match status" value="1"/>
</dbReference>
<feature type="transmembrane region" description="Helical" evidence="7">
    <location>
        <begin position="35"/>
        <end position="56"/>
    </location>
</feature>
<dbReference type="Gene3D" id="3.40.50.300">
    <property type="entry name" value="P-loop containing nucleotide triphosphate hydrolases"/>
    <property type="match status" value="1"/>
</dbReference>
<dbReference type="SMART" id="SM00382">
    <property type="entry name" value="AAA"/>
    <property type="match status" value="1"/>
</dbReference>